<keyword evidence="1" id="KW-0472">Membrane</keyword>
<evidence type="ECO:0000313" key="2">
    <source>
        <dbReference type="EMBL" id="AJQ95864.1"/>
    </source>
</evidence>
<keyword evidence="1" id="KW-1133">Transmembrane helix</keyword>
<feature type="transmembrane region" description="Helical" evidence="1">
    <location>
        <begin position="48"/>
        <end position="76"/>
    </location>
</feature>
<feature type="transmembrane region" description="Helical" evidence="1">
    <location>
        <begin position="119"/>
        <end position="141"/>
    </location>
</feature>
<evidence type="ECO:0000256" key="1">
    <source>
        <dbReference type="SAM" id="Phobius"/>
    </source>
</evidence>
<sequence>MQWLALVIATLFVFLMANFFPVIRISFQGLQNEITLWQSVAVFMRTDVALIAVPILLVVIVIPAIQISLLLWLLAFSVLNRQAPFWRMLIKLLIALKPWSMIDVCMLGILVAVVKLSGYLDVAAGMGLWATAVLTWMMTLITNKSFEPIWLLQQRLYQKTSEL</sequence>
<dbReference type="AlphaFoldDB" id="A0A0C5VZL2"/>
<dbReference type="Proteomes" id="UP000032266">
    <property type="component" value="Chromosome"/>
</dbReference>
<dbReference type="KEGG" id="gsn:YC6258_03828"/>
<accession>A0A0C5VZL2</accession>
<gene>
    <name evidence="2" type="ORF">YC6258_03828</name>
</gene>
<reference evidence="2 3" key="1">
    <citation type="submission" date="2014-01" db="EMBL/GenBank/DDBJ databases">
        <title>Full genme sequencing of cellulolytic bacterium Gynuella sunshinyii YC6258T gen. nov., sp. nov.</title>
        <authorList>
            <person name="Khan H."/>
            <person name="Chung E.J."/>
            <person name="Chung Y.R."/>
        </authorList>
    </citation>
    <scope>NUCLEOTIDE SEQUENCE [LARGE SCALE GENOMIC DNA]</scope>
    <source>
        <strain evidence="2 3">YC6258</strain>
    </source>
</reference>
<dbReference type="InterPro" id="IPR007498">
    <property type="entry name" value="PqiA-like"/>
</dbReference>
<proteinExistence type="predicted"/>
<keyword evidence="3" id="KW-1185">Reference proteome</keyword>
<keyword evidence="1" id="KW-0812">Transmembrane</keyword>
<feature type="transmembrane region" description="Helical" evidence="1">
    <location>
        <begin position="88"/>
        <end position="113"/>
    </location>
</feature>
<dbReference type="HOGENOM" id="CLU_041903_1_1_6"/>
<dbReference type="Pfam" id="PF04403">
    <property type="entry name" value="PqiA"/>
    <property type="match status" value="1"/>
</dbReference>
<dbReference type="EMBL" id="CP007142">
    <property type="protein sequence ID" value="AJQ95864.1"/>
    <property type="molecule type" value="Genomic_DNA"/>
</dbReference>
<protein>
    <submittedName>
        <fullName evidence="2">Putative paraquat-inducible protein A</fullName>
    </submittedName>
</protein>
<dbReference type="STRING" id="1445510.YC6258_03828"/>
<evidence type="ECO:0000313" key="3">
    <source>
        <dbReference type="Proteomes" id="UP000032266"/>
    </source>
</evidence>
<name>A0A0C5VZL2_9GAMM</name>
<organism evidence="2 3">
    <name type="scientific">Gynuella sunshinyii YC6258</name>
    <dbReference type="NCBI Taxonomy" id="1445510"/>
    <lineage>
        <taxon>Bacteria</taxon>
        <taxon>Pseudomonadati</taxon>
        <taxon>Pseudomonadota</taxon>
        <taxon>Gammaproteobacteria</taxon>
        <taxon>Oceanospirillales</taxon>
        <taxon>Saccharospirillaceae</taxon>
        <taxon>Gynuella</taxon>
    </lineage>
</organism>